<dbReference type="EMBL" id="JARFYM010000001">
    <property type="protein sequence ID" value="MDL2397415.1"/>
    <property type="molecule type" value="Genomic_DNA"/>
</dbReference>
<dbReference type="RefSeq" id="WP_285866174.1">
    <property type="nucleotide sequence ID" value="NZ_JARFYM010000001.1"/>
</dbReference>
<feature type="compositionally biased region" description="Basic and acidic residues" evidence="1">
    <location>
        <begin position="80"/>
        <end position="118"/>
    </location>
</feature>
<keyword evidence="2" id="KW-1133">Transmembrane helix</keyword>
<feature type="compositionally biased region" description="Low complexity" evidence="1">
    <location>
        <begin position="225"/>
        <end position="285"/>
    </location>
</feature>
<evidence type="ECO:0000256" key="1">
    <source>
        <dbReference type="SAM" id="MobiDB-lite"/>
    </source>
</evidence>
<feature type="transmembrane region" description="Helical" evidence="2">
    <location>
        <begin position="21"/>
        <end position="41"/>
    </location>
</feature>
<feature type="compositionally biased region" description="Polar residues" evidence="1">
    <location>
        <begin position="122"/>
        <end position="132"/>
    </location>
</feature>
<feature type="compositionally biased region" description="Polar residues" evidence="1">
    <location>
        <begin position="201"/>
        <end position="220"/>
    </location>
</feature>
<accession>A0ABT7JNU7</accession>
<name>A0ABT7JNU7_9HYPH</name>
<evidence type="ECO:0000313" key="3">
    <source>
        <dbReference type="EMBL" id="MDL2397415.1"/>
    </source>
</evidence>
<organism evidence="3 4">
    <name type="scientific">Rhizobium mayense</name>
    <dbReference type="NCBI Taxonomy" id="1312184"/>
    <lineage>
        <taxon>Bacteria</taxon>
        <taxon>Pseudomonadati</taxon>
        <taxon>Pseudomonadota</taxon>
        <taxon>Alphaproteobacteria</taxon>
        <taxon>Hyphomicrobiales</taxon>
        <taxon>Rhizobiaceae</taxon>
        <taxon>Rhizobium/Agrobacterium group</taxon>
        <taxon>Rhizobium</taxon>
    </lineage>
</organism>
<evidence type="ECO:0000256" key="2">
    <source>
        <dbReference type="SAM" id="Phobius"/>
    </source>
</evidence>
<dbReference type="Proteomes" id="UP001172645">
    <property type="component" value="Unassembled WGS sequence"/>
</dbReference>
<reference evidence="3" key="1">
    <citation type="submission" date="2023-06" db="EMBL/GenBank/DDBJ databases">
        <title>Phylogenetic Diversity of Rhizobium strains.</title>
        <authorList>
            <person name="Moura F.T."/>
            <person name="Helene L.C.F."/>
            <person name="Hungria M."/>
        </authorList>
    </citation>
    <scope>NUCLEOTIDE SEQUENCE</scope>
    <source>
        <strain evidence="3">CCGE526</strain>
    </source>
</reference>
<dbReference type="Pfam" id="PF06059">
    <property type="entry name" value="DUF930"/>
    <property type="match status" value="1"/>
</dbReference>
<protein>
    <submittedName>
        <fullName evidence="3">DUF930 domain-containing protein</fullName>
    </submittedName>
</protein>
<evidence type="ECO:0000313" key="4">
    <source>
        <dbReference type="Proteomes" id="UP001172645"/>
    </source>
</evidence>
<keyword evidence="2" id="KW-0812">Transmembrane</keyword>
<keyword evidence="4" id="KW-1185">Reference proteome</keyword>
<gene>
    <name evidence="3" type="ORF">PY649_00775</name>
</gene>
<feature type="compositionally biased region" description="Low complexity" evidence="1">
    <location>
        <begin position="357"/>
        <end position="370"/>
    </location>
</feature>
<keyword evidence="2" id="KW-0472">Membrane</keyword>
<comment type="caution">
    <text evidence="3">The sequence shown here is derived from an EMBL/GenBank/DDBJ whole genome shotgun (WGS) entry which is preliminary data.</text>
</comment>
<dbReference type="InterPro" id="IPR009273">
    <property type="entry name" value="DUF930"/>
</dbReference>
<feature type="compositionally biased region" description="Polar residues" evidence="1">
    <location>
        <begin position="297"/>
        <end position="311"/>
    </location>
</feature>
<sequence length="559" mass="58988">MERVAEQREPEKRGWGLIPSILLHIVFFAALFFLPVVAVPVPQPEQSINVEMVPQPQEQAKNATKPVERSGRVPTPTPKPDQKQPEKEQKVASTDKTEGEQTAEKLSDESKTKTEKAPDPNAQDQNAKSQEPAQADKPADVKADQSVPPTEQADAKPQPGDAPSPTPADDQAKPQDQTPMPPDAQQQNQTPSTTNPDRQTEQATANQPKPDTQANQASTKPPTDDPAQPTPAEQAAAEAAAQQQKDATPPATDADTQSQQQAEAAKAAQANAEAKAAEAAAAASATDPNARDPASALTPQELATDQPSDTQVAEPDKPSTDAAGTQADQKPGTASDLAMGQAKTAEGQVDPNAQQEAAADPKVAPDVAVPTTGGVAPQQQSQDQSTSGSTSDPTAGTAFVPEPQSRPQQQASADGTQEASKTDPPQTEQKAGGPQGKFIQAKRFYSGTEMARLSKDEMDAWKKLPRRTRVQQLCNSEEKLQFGYDLKAKGFFNSLVTPAMLSDIDLVGDGAGVLTPKGWLRVAFKCNVDDAALKVVAFSYAVRGHVSANQLDRIGAAGN</sequence>
<feature type="compositionally biased region" description="Low complexity" evidence="1">
    <location>
        <begin position="185"/>
        <end position="196"/>
    </location>
</feature>
<feature type="region of interest" description="Disordered" evidence="1">
    <location>
        <begin position="50"/>
        <end position="439"/>
    </location>
</feature>
<feature type="compositionally biased region" description="Low complexity" evidence="1">
    <location>
        <begin position="378"/>
        <end position="392"/>
    </location>
</feature>
<feature type="compositionally biased region" description="Polar residues" evidence="1">
    <location>
        <begin position="405"/>
        <end position="429"/>
    </location>
</feature>
<proteinExistence type="predicted"/>